<dbReference type="STRING" id="1742359.GCA_001439625_04529"/>
<dbReference type="InterPro" id="IPR015985">
    <property type="entry name" value="TehB-like_dom"/>
</dbReference>
<accession>A0A5B8Z0Q3</accession>
<sequence>MITKKKWNTKHAECLNLQKQPEPNLRLKKLSAYLNGGTALDLACGLGGNSFFLSRLNYQVEAMDISDVAINFIKEQAAKYNLNIQSHTADLTELHNLRRTHKTFDLIVISYYLDRSLFPIVRSLLKEDGYFYMETFYQSPENGDRKISNQYKLQPKELLSEFGDWTLHYFEENEQEGWQSIFCQKQ</sequence>
<dbReference type="RefSeq" id="WP_057775779.1">
    <property type="nucleotide sequence ID" value="NZ_CP042593.1"/>
</dbReference>
<keyword evidence="3" id="KW-1185">Reference proteome</keyword>
<reference evidence="3" key="1">
    <citation type="submission" date="2019-08" db="EMBL/GenBank/DDBJ databases">
        <authorList>
            <person name="Zheng X."/>
        </authorList>
    </citation>
    <scope>NUCLEOTIDE SEQUENCE [LARGE SCALE GENOMIC DNA]</scope>
    <source>
        <strain evidence="3">FJAT-25496</strain>
    </source>
</reference>
<dbReference type="Pfam" id="PF03848">
    <property type="entry name" value="TehB"/>
    <property type="match status" value="1"/>
</dbReference>
<dbReference type="EMBL" id="CP042593">
    <property type="protein sequence ID" value="QED46495.1"/>
    <property type="molecule type" value="Genomic_DNA"/>
</dbReference>
<evidence type="ECO:0000313" key="3">
    <source>
        <dbReference type="Proteomes" id="UP000321555"/>
    </source>
</evidence>
<proteinExistence type="predicted"/>
<dbReference type="InterPro" id="IPR029063">
    <property type="entry name" value="SAM-dependent_MTases_sf"/>
</dbReference>
<dbReference type="SUPFAM" id="SSF53335">
    <property type="entry name" value="S-adenosyl-L-methionine-dependent methyltransferases"/>
    <property type="match status" value="1"/>
</dbReference>
<dbReference type="CDD" id="cd02440">
    <property type="entry name" value="AdoMet_MTases"/>
    <property type="match status" value="1"/>
</dbReference>
<organism evidence="2 3">
    <name type="scientific">Cytobacillus dafuensis</name>
    <name type="common">Bacillus dafuensis</name>
    <dbReference type="NCBI Taxonomy" id="1742359"/>
    <lineage>
        <taxon>Bacteria</taxon>
        <taxon>Bacillati</taxon>
        <taxon>Bacillota</taxon>
        <taxon>Bacilli</taxon>
        <taxon>Bacillales</taxon>
        <taxon>Bacillaceae</taxon>
        <taxon>Cytobacillus</taxon>
    </lineage>
</organism>
<dbReference type="GO" id="GO:0008168">
    <property type="term" value="F:methyltransferase activity"/>
    <property type="evidence" value="ECO:0007669"/>
    <property type="project" value="UniProtKB-KW"/>
</dbReference>
<keyword evidence="2" id="KW-0808">Transferase</keyword>
<dbReference type="KEGG" id="bda:FSZ17_03980"/>
<evidence type="ECO:0000313" key="2">
    <source>
        <dbReference type="EMBL" id="QED46495.1"/>
    </source>
</evidence>
<name>A0A5B8Z0Q3_CYTDA</name>
<gene>
    <name evidence="2" type="ORF">FSZ17_03980</name>
</gene>
<dbReference type="Proteomes" id="UP000321555">
    <property type="component" value="Chromosome"/>
</dbReference>
<dbReference type="AlphaFoldDB" id="A0A5B8Z0Q3"/>
<dbReference type="Gene3D" id="3.40.50.150">
    <property type="entry name" value="Vaccinia Virus protein VP39"/>
    <property type="match status" value="1"/>
</dbReference>
<protein>
    <submittedName>
        <fullName evidence="2">Class I SAM-dependent methyltransferase</fullName>
    </submittedName>
</protein>
<feature type="domain" description="Tellurite resistance methyltransferase TehB-like" evidence="1">
    <location>
        <begin position="34"/>
        <end position="172"/>
    </location>
</feature>
<evidence type="ECO:0000259" key="1">
    <source>
        <dbReference type="Pfam" id="PF03848"/>
    </source>
</evidence>
<dbReference type="GO" id="GO:0032259">
    <property type="term" value="P:methylation"/>
    <property type="evidence" value="ECO:0007669"/>
    <property type="project" value="UniProtKB-KW"/>
</dbReference>
<keyword evidence="2" id="KW-0489">Methyltransferase</keyword>
<dbReference type="OrthoDB" id="9804312at2"/>